<comment type="caution">
    <text evidence="2">The sequence shown here is derived from an EMBL/GenBank/DDBJ whole genome shotgun (WGS) entry which is preliminary data.</text>
</comment>
<gene>
    <name evidence="2" type="ORF">SPAR_31111</name>
</gene>
<proteinExistence type="predicted"/>
<dbReference type="EMBL" id="ASQP01000396">
    <property type="protein sequence ID" value="OMI35474.1"/>
    <property type="molecule type" value="Genomic_DNA"/>
</dbReference>
<evidence type="ECO:0000313" key="3">
    <source>
        <dbReference type="Proteomes" id="UP000186168"/>
    </source>
</evidence>
<keyword evidence="1" id="KW-0472">Membrane</keyword>
<evidence type="ECO:0000256" key="1">
    <source>
        <dbReference type="SAM" id="Phobius"/>
    </source>
</evidence>
<sequence>MYLAQDARQLLRTDVIVLAIVLYALAGLLADLLTRLIERRVLRWHPHYRRSASR</sequence>
<name>A0A1R1SAW2_9ACTN</name>
<keyword evidence="3" id="KW-1185">Reference proteome</keyword>
<protein>
    <submittedName>
        <fullName evidence="2">Uncharacterized protein</fullName>
    </submittedName>
</protein>
<accession>A0A1R1SAW2</accession>
<evidence type="ECO:0000313" key="2">
    <source>
        <dbReference type="EMBL" id="OMI35474.1"/>
    </source>
</evidence>
<keyword evidence="1" id="KW-1133">Transmembrane helix</keyword>
<dbReference type="AlphaFoldDB" id="A0A1R1SAW2"/>
<keyword evidence="1" id="KW-0812">Transmembrane</keyword>
<feature type="transmembrane region" description="Helical" evidence="1">
    <location>
        <begin position="15"/>
        <end position="33"/>
    </location>
</feature>
<reference evidence="2 3" key="1">
    <citation type="submission" date="2013-05" db="EMBL/GenBank/DDBJ databases">
        <title>Genome sequence of Streptomyces sparsogenes DSM 40356.</title>
        <authorList>
            <person name="Coyne S."/>
            <person name="Seebeck F.P."/>
        </authorList>
    </citation>
    <scope>NUCLEOTIDE SEQUENCE [LARGE SCALE GENOMIC DNA]</scope>
    <source>
        <strain evidence="2 3">DSM 40356</strain>
    </source>
</reference>
<dbReference type="Proteomes" id="UP000186168">
    <property type="component" value="Unassembled WGS sequence"/>
</dbReference>
<organism evidence="2 3">
    <name type="scientific">Streptomyces sparsogenes DSM 40356</name>
    <dbReference type="NCBI Taxonomy" id="1331668"/>
    <lineage>
        <taxon>Bacteria</taxon>
        <taxon>Bacillati</taxon>
        <taxon>Actinomycetota</taxon>
        <taxon>Actinomycetes</taxon>
        <taxon>Kitasatosporales</taxon>
        <taxon>Streptomycetaceae</taxon>
        <taxon>Streptomyces</taxon>
    </lineage>
</organism>